<dbReference type="SUPFAM" id="SSF53850">
    <property type="entry name" value="Periplasmic binding protein-like II"/>
    <property type="match status" value="1"/>
</dbReference>
<dbReference type="Gene3D" id="3.40.190.150">
    <property type="entry name" value="Bordetella uptake gene, domain 1"/>
    <property type="match status" value="1"/>
</dbReference>
<evidence type="ECO:0000256" key="1">
    <source>
        <dbReference type="ARBA" id="ARBA00006987"/>
    </source>
</evidence>
<protein>
    <recommendedName>
        <fullName evidence="4">ABC transporter substrate-binding protein</fullName>
    </recommendedName>
</protein>
<comment type="caution">
    <text evidence="2">The sequence shown here is derived from an EMBL/GenBank/DDBJ whole genome shotgun (WGS) entry which is preliminary data.</text>
</comment>
<sequence length="386" mass="40575">MRPPCRPFEFRQPPLTKSRLPVARAFLYCFAGTWPPGGSCGGPRPRRAASGHNDKNTSEDDMLVKSLARACLGIAVLWGSAGAALGADWPAQPVNLVVGSPPGGSTDYLARLLSEPLGAELGQSVVVVNKPGGSGNVGNGFVANARPDGYTLLFGYNGYLVSNPHLFKDIDLDPNKRFTPVAFVASSPQLLVVSGKAPFQDLPGLIAYAKANPGKINYASSGQGSIPHVGAVMLEQIAGISMVHIPFKGAGDAMQALAAGTVDFYITSPAGAMGQVKAGLARPVAVSGGKRLDALPDVPATDELGLKGYNVGSWFAIYGPEKLDPKIVARLNSAFNRVLDTEKIRQGVLSAGMYVDTMSPDELARYTSEEFDHWGAVIKQAGIKLD</sequence>
<reference evidence="3" key="1">
    <citation type="submission" date="2017-05" db="EMBL/GenBank/DDBJ databases">
        <title>Complete and WGS of Bordetella genogroups.</title>
        <authorList>
            <person name="Spilker T."/>
            <person name="Lipuma J."/>
        </authorList>
    </citation>
    <scope>NUCLEOTIDE SEQUENCE [LARGE SCALE GENOMIC DNA]</scope>
    <source>
        <strain evidence="3">AU18089</strain>
    </source>
</reference>
<name>A0A261RQF7_9BORD</name>
<dbReference type="InterPro" id="IPR005064">
    <property type="entry name" value="BUG"/>
</dbReference>
<dbReference type="Pfam" id="PF03401">
    <property type="entry name" value="TctC"/>
    <property type="match status" value="1"/>
</dbReference>
<dbReference type="PANTHER" id="PTHR42928">
    <property type="entry name" value="TRICARBOXYLATE-BINDING PROTEIN"/>
    <property type="match status" value="1"/>
</dbReference>
<dbReference type="Gene3D" id="3.40.190.10">
    <property type="entry name" value="Periplasmic binding protein-like II"/>
    <property type="match status" value="1"/>
</dbReference>
<dbReference type="CDD" id="cd07012">
    <property type="entry name" value="PBP2_Bug_TTT"/>
    <property type="match status" value="1"/>
</dbReference>
<dbReference type="EMBL" id="NEVK01000001">
    <property type="protein sequence ID" value="OZI27286.1"/>
    <property type="molecule type" value="Genomic_DNA"/>
</dbReference>
<evidence type="ECO:0000313" key="3">
    <source>
        <dbReference type="Proteomes" id="UP000216947"/>
    </source>
</evidence>
<comment type="similarity">
    <text evidence="1">Belongs to the UPF0065 (bug) family.</text>
</comment>
<accession>A0A261RQF7</accession>
<organism evidence="2 3">
    <name type="scientific">Bordetella genomosp. 7</name>
    <dbReference type="NCBI Taxonomy" id="1416805"/>
    <lineage>
        <taxon>Bacteria</taxon>
        <taxon>Pseudomonadati</taxon>
        <taxon>Pseudomonadota</taxon>
        <taxon>Betaproteobacteria</taxon>
        <taxon>Burkholderiales</taxon>
        <taxon>Alcaligenaceae</taxon>
        <taxon>Bordetella</taxon>
    </lineage>
</organism>
<gene>
    <name evidence="2" type="ORF">CAL19_00685</name>
</gene>
<dbReference type="Proteomes" id="UP000216947">
    <property type="component" value="Unassembled WGS sequence"/>
</dbReference>
<evidence type="ECO:0000313" key="2">
    <source>
        <dbReference type="EMBL" id="OZI27286.1"/>
    </source>
</evidence>
<dbReference type="AlphaFoldDB" id="A0A261RQF7"/>
<keyword evidence="3" id="KW-1185">Reference proteome</keyword>
<proteinExistence type="inferred from homology"/>
<dbReference type="InterPro" id="IPR042100">
    <property type="entry name" value="Bug_dom1"/>
</dbReference>
<dbReference type="PANTHER" id="PTHR42928:SF5">
    <property type="entry name" value="BLR1237 PROTEIN"/>
    <property type="match status" value="1"/>
</dbReference>
<evidence type="ECO:0008006" key="4">
    <source>
        <dbReference type="Google" id="ProtNLM"/>
    </source>
</evidence>